<accession>A0ABR1C4W7</accession>
<dbReference type="InterPro" id="IPR029069">
    <property type="entry name" value="HotDog_dom_sf"/>
</dbReference>
<evidence type="ECO:0000313" key="5">
    <source>
        <dbReference type="Proteomes" id="UP001303046"/>
    </source>
</evidence>
<dbReference type="Proteomes" id="UP001303046">
    <property type="component" value="Unassembled WGS sequence"/>
</dbReference>
<feature type="signal peptide" evidence="1">
    <location>
        <begin position="1"/>
        <end position="22"/>
    </location>
</feature>
<dbReference type="PANTHER" id="PTHR13078">
    <property type="entry name" value="PEROXISOMAL MULTIFUNCTIONAL ENZYME TYPE 2-RELATED"/>
    <property type="match status" value="1"/>
</dbReference>
<reference evidence="4 5" key="1">
    <citation type="submission" date="2023-08" db="EMBL/GenBank/DDBJ databases">
        <title>A Necator americanus chromosomal reference genome.</title>
        <authorList>
            <person name="Ilik V."/>
            <person name="Petrzelkova K.J."/>
            <person name="Pardy F."/>
            <person name="Fuh T."/>
            <person name="Niatou-Singa F.S."/>
            <person name="Gouil Q."/>
            <person name="Baker L."/>
            <person name="Ritchie M.E."/>
            <person name="Jex A.R."/>
            <person name="Gazzola D."/>
            <person name="Li H."/>
            <person name="Toshio Fujiwara R."/>
            <person name="Zhan B."/>
            <person name="Aroian R.V."/>
            <person name="Pafco B."/>
            <person name="Schwarz E.M."/>
        </authorList>
    </citation>
    <scope>NUCLEOTIDE SEQUENCE [LARGE SCALE GENOMIC DNA]</scope>
    <source>
        <strain evidence="4 5">Aroian</strain>
        <tissue evidence="4">Whole animal</tissue>
    </source>
</reference>
<dbReference type="Pfam" id="PF22622">
    <property type="entry name" value="MFE-2_hydrat-2_N"/>
    <property type="match status" value="1"/>
</dbReference>
<gene>
    <name evidence="4" type="primary">Necator_chrII.g5151</name>
    <name evidence="4" type="ORF">RB195_017359</name>
</gene>
<feature type="domain" description="MaoC-like" evidence="2">
    <location>
        <begin position="223"/>
        <end position="341"/>
    </location>
</feature>
<feature type="chain" id="PRO_5045988151" description="MaoC-like protein" evidence="1">
    <location>
        <begin position="23"/>
        <end position="364"/>
    </location>
</feature>
<dbReference type="InterPro" id="IPR054357">
    <property type="entry name" value="MFE-2_N"/>
</dbReference>
<evidence type="ECO:0000313" key="4">
    <source>
        <dbReference type="EMBL" id="KAK6733562.1"/>
    </source>
</evidence>
<name>A0ABR1C4W7_NECAM</name>
<proteinExistence type="predicted"/>
<evidence type="ECO:0000256" key="1">
    <source>
        <dbReference type="SAM" id="SignalP"/>
    </source>
</evidence>
<sequence length="364" mass="40209">MVACLTLSIDSCYLLFIDFATAIIVRELDTEQLFADSALFSNVQEFFAANLPLRFDNGFYPNTEMDPAAAKAHIPPPHYFEYTTRDAIIYALGVGAHAKSDLRYVYEMAEDFLPLPTFVVAPGLTAGNIMDWPGIEFDLTRILHGEQYIEVYGPLPSESKLRSEARVVDVLDKGSGALILTEVTTYDDATGKKLAMQQIGVFQVGSGKFGGARSSPHEKAAAEVPKRQPDAVFEEMTSIDQAALYRMGSGDLNPLHVDPNFAKMSGFKEPILHGLCSMGFATRHIIRTWAENDASRLKALKVRFTSPVIPGQTLLTEMWKDGNRIIFQTKVKETGKVVISNAWMELTQVSSRPDVSDNNTSAKL</sequence>
<evidence type="ECO:0000259" key="2">
    <source>
        <dbReference type="Pfam" id="PF01575"/>
    </source>
</evidence>
<comment type="caution">
    <text evidence="4">The sequence shown here is derived from an EMBL/GenBank/DDBJ whole genome shotgun (WGS) entry which is preliminary data.</text>
</comment>
<protein>
    <recommendedName>
        <fullName evidence="6">MaoC-like protein</fullName>
    </recommendedName>
</protein>
<dbReference type="InterPro" id="IPR002539">
    <property type="entry name" value="MaoC-like_dom"/>
</dbReference>
<evidence type="ECO:0000259" key="3">
    <source>
        <dbReference type="Pfam" id="PF22622"/>
    </source>
</evidence>
<keyword evidence="5" id="KW-1185">Reference proteome</keyword>
<dbReference type="Gene3D" id="3.10.129.10">
    <property type="entry name" value="Hotdog Thioesterase"/>
    <property type="match status" value="2"/>
</dbReference>
<evidence type="ECO:0008006" key="6">
    <source>
        <dbReference type="Google" id="ProtNLM"/>
    </source>
</evidence>
<dbReference type="CDD" id="cd03448">
    <property type="entry name" value="HDE_HSD"/>
    <property type="match status" value="1"/>
</dbReference>
<dbReference type="EMBL" id="JAVFWL010000002">
    <property type="protein sequence ID" value="KAK6733562.1"/>
    <property type="molecule type" value="Genomic_DNA"/>
</dbReference>
<organism evidence="4 5">
    <name type="scientific">Necator americanus</name>
    <name type="common">Human hookworm</name>
    <dbReference type="NCBI Taxonomy" id="51031"/>
    <lineage>
        <taxon>Eukaryota</taxon>
        <taxon>Metazoa</taxon>
        <taxon>Ecdysozoa</taxon>
        <taxon>Nematoda</taxon>
        <taxon>Chromadorea</taxon>
        <taxon>Rhabditida</taxon>
        <taxon>Rhabditina</taxon>
        <taxon>Rhabditomorpha</taxon>
        <taxon>Strongyloidea</taxon>
        <taxon>Ancylostomatidae</taxon>
        <taxon>Bunostominae</taxon>
        <taxon>Necator</taxon>
    </lineage>
</organism>
<keyword evidence="1" id="KW-0732">Signal</keyword>
<feature type="domain" description="Peroxisomal multifunctional enzyme type 2-like N-terminal" evidence="3">
    <location>
        <begin position="80"/>
        <end position="205"/>
    </location>
</feature>
<dbReference type="Pfam" id="PF01575">
    <property type="entry name" value="MaoC_dehydratas"/>
    <property type="match status" value="1"/>
</dbReference>
<dbReference type="SUPFAM" id="SSF54637">
    <property type="entry name" value="Thioesterase/thiol ester dehydrase-isomerase"/>
    <property type="match status" value="2"/>
</dbReference>
<dbReference type="PANTHER" id="PTHR13078:SF56">
    <property type="entry name" value="PEROXISOMAL MULTIFUNCTIONAL ENZYME TYPE 2"/>
    <property type="match status" value="1"/>
</dbReference>